<dbReference type="GO" id="GO:0060271">
    <property type="term" value="P:cilium assembly"/>
    <property type="evidence" value="ECO:0007669"/>
    <property type="project" value="TreeGrafter"/>
</dbReference>
<keyword evidence="5" id="KW-0969">Cilium</keyword>
<evidence type="ECO:0000256" key="8">
    <source>
        <dbReference type="SAM" id="SignalP"/>
    </source>
</evidence>
<accession>A0A8D8XBL3</accession>
<feature type="signal peptide" evidence="8">
    <location>
        <begin position="1"/>
        <end position="24"/>
    </location>
</feature>
<dbReference type="PANTHER" id="PTHR21351">
    <property type="entry name" value="BARDET-BIEDL SYNDROME PROTEIN 5"/>
    <property type="match status" value="1"/>
</dbReference>
<dbReference type="AlphaFoldDB" id="A0A8D8XBL3"/>
<dbReference type="InterPro" id="IPR006606">
    <property type="entry name" value="BBL5"/>
</dbReference>
<protein>
    <submittedName>
        <fullName evidence="10">Bardet-Biedl syndrome 5 protein homolog</fullName>
    </submittedName>
</protein>
<evidence type="ECO:0000256" key="7">
    <source>
        <dbReference type="ARBA" id="ARBA00023273"/>
    </source>
</evidence>
<evidence type="ECO:0000256" key="3">
    <source>
        <dbReference type="ARBA" id="ARBA00005822"/>
    </source>
</evidence>
<keyword evidence="7" id="KW-0966">Cell projection</keyword>
<keyword evidence="6" id="KW-0206">Cytoskeleton</keyword>
<evidence type="ECO:0000256" key="5">
    <source>
        <dbReference type="ARBA" id="ARBA00023069"/>
    </source>
</evidence>
<dbReference type="Pfam" id="PF07289">
    <property type="entry name" value="BBL5"/>
    <property type="match status" value="1"/>
</dbReference>
<dbReference type="EMBL" id="HBUF01290193">
    <property type="protein sequence ID" value="CAG6689074.1"/>
    <property type="molecule type" value="Transcribed_RNA"/>
</dbReference>
<evidence type="ECO:0000313" key="10">
    <source>
        <dbReference type="EMBL" id="CAG6689074.1"/>
    </source>
</evidence>
<dbReference type="GO" id="GO:0032266">
    <property type="term" value="F:phosphatidylinositol-3-phosphate binding"/>
    <property type="evidence" value="ECO:0007669"/>
    <property type="project" value="TreeGrafter"/>
</dbReference>
<keyword evidence="8" id="KW-0732">Signal</keyword>
<evidence type="ECO:0000256" key="4">
    <source>
        <dbReference type="ARBA" id="ARBA00022490"/>
    </source>
</evidence>
<keyword evidence="4" id="KW-0963">Cytoplasm</keyword>
<dbReference type="SMART" id="SM00683">
    <property type="entry name" value="DM16"/>
    <property type="match status" value="1"/>
</dbReference>
<evidence type="ECO:0000256" key="6">
    <source>
        <dbReference type="ARBA" id="ARBA00023212"/>
    </source>
</evidence>
<dbReference type="InterPro" id="IPR014003">
    <property type="entry name" value="BBS5_PH"/>
</dbReference>
<reference evidence="10" key="1">
    <citation type="submission" date="2021-05" db="EMBL/GenBank/DDBJ databases">
        <authorList>
            <person name="Alioto T."/>
            <person name="Alioto T."/>
            <person name="Gomez Garrido J."/>
        </authorList>
    </citation>
    <scope>NUCLEOTIDE SEQUENCE</scope>
</reference>
<organism evidence="10">
    <name type="scientific">Cacopsylla melanoneura</name>
    <dbReference type="NCBI Taxonomy" id="428564"/>
    <lineage>
        <taxon>Eukaryota</taxon>
        <taxon>Metazoa</taxon>
        <taxon>Ecdysozoa</taxon>
        <taxon>Arthropoda</taxon>
        <taxon>Hexapoda</taxon>
        <taxon>Insecta</taxon>
        <taxon>Pterygota</taxon>
        <taxon>Neoptera</taxon>
        <taxon>Paraneoptera</taxon>
        <taxon>Hemiptera</taxon>
        <taxon>Sternorrhyncha</taxon>
        <taxon>Psylloidea</taxon>
        <taxon>Psyllidae</taxon>
        <taxon>Psyllinae</taxon>
        <taxon>Cacopsylla</taxon>
    </lineage>
</organism>
<evidence type="ECO:0000259" key="9">
    <source>
        <dbReference type="SMART" id="SM00683"/>
    </source>
</evidence>
<dbReference type="PANTHER" id="PTHR21351:SF0">
    <property type="entry name" value="BARDET-BIEDL SYNDROME 5 PROTEIN"/>
    <property type="match status" value="1"/>
</dbReference>
<evidence type="ECO:0000256" key="2">
    <source>
        <dbReference type="ARBA" id="ARBA00004245"/>
    </source>
</evidence>
<name>A0A8D8XBL3_9HEMI</name>
<sequence>MWNSLSVLRINLSIGLACIQQVSTKVINSRLRGTAEALHILTKSSQSRFEFIFTNLVPGNTRHFTSVLGVYRAYNSSKLYRDLKLRGAIVRRKELKILPREHIYSQYQGVWNLSSDQGNLGVLIATNVRVIWYADMNDSFNISLPYIQITSIRLRESKFGLALVIESFEQSGGYVLGFRIDPQEGMQAICKELQSYHRIHNTTPEFDKV</sequence>
<feature type="domain" description="BBSome complex member BBS5 PH" evidence="9">
    <location>
        <begin position="101"/>
        <end position="155"/>
    </location>
</feature>
<dbReference type="GO" id="GO:0034464">
    <property type="term" value="C:BBSome"/>
    <property type="evidence" value="ECO:0007669"/>
    <property type="project" value="InterPro"/>
</dbReference>
<comment type="subcellular location">
    <subcellularLocation>
        <location evidence="1">Cell projection</location>
        <location evidence="1">Cilium</location>
    </subcellularLocation>
    <subcellularLocation>
        <location evidence="2">Cytoplasm</location>
        <location evidence="2">Cytoskeleton</location>
    </subcellularLocation>
</comment>
<dbReference type="GO" id="GO:0036064">
    <property type="term" value="C:ciliary basal body"/>
    <property type="evidence" value="ECO:0007669"/>
    <property type="project" value="TreeGrafter"/>
</dbReference>
<evidence type="ECO:0000256" key="1">
    <source>
        <dbReference type="ARBA" id="ARBA00004138"/>
    </source>
</evidence>
<feature type="chain" id="PRO_5034581913" evidence="8">
    <location>
        <begin position="25"/>
        <end position="209"/>
    </location>
</feature>
<proteinExistence type="inferred from homology"/>
<comment type="similarity">
    <text evidence="3">Belongs to the BBS5 family.</text>
</comment>